<proteinExistence type="predicted"/>
<reference evidence="1" key="1">
    <citation type="submission" date="2018-02" db="EMBL/GenBank/DDBJ databases">
        <title>Rhizophora mucronata_Transcriptome.</title>
        <authorList>
            <person name="Meera S.P."/>
            <person name="Sreeshan A."/>
            <person name="Augustine A."/>
        </authorList>
    </citation>
    <scope>NUCLEOTIDE SEQUENCE</scope>
    <source>
        <tissue evidence="1">Leaf</tissue>
    </source>
</reference>
<protein>
    <submittedName>
        <fullName evidence="1">Uncharacterized protein</fullName>
    </submittedName>
</protein>
<evidence type="ECO:0000313" key="1">
    <source>
        <dbReference type="EMBL" id="MBX23475.1"/>
    </source>
</evidence>
<accession>A0A2P2LZR8</accession>
<dbReference type="EMBL" id="GGEC01042991">
    <property type="protein sequence ID" value="MBX23475.1"/>
    <property type="molecule type" value="Transcribed_RNA"/>
</dbReference>
<name>A0A2P2LZR8_RHIMU</name>
<dbReference type="AlphaFoldDB" id="A0A2P2LZR8"/>
<sequence length="24" mass="2774">MDQRPPSTAYRTGRLENFFLFLGG</sequence>
<organism evidence="1">
    <name type="scientific">Rhizophora mucronata</name>
    <name type="common">Asiatic mangrove</name>
    <dbReference type="NCBI Taxonomy" id="61149"/>
    <lineage>
        <taxon>Eukaryota</taxon>
        <taxon>Viridiplantae</taxon>
        <taxon>Streptophyta</taxon>
        <taxon>Embryophyta</taxon>
        <taxon>Tracheophyta</taxon>
        <taxon>Spermatophyta</taxon>
        <taxon>Magnoliopsida</taxon>
        <taxon>eudicotyledons</taxon>
        <taxon>Gunneridae</taxon>
        <taxon>Pentapetalae</taxon>
        <taxon>rosids</taxon>
        <taxon>fabids</taxon>
        <taxon>Malpighiales</taxon>
        <taxon>Rhizophoraceae</taxon>
        <taxon>Rhizophora</taxon>
    </lineage>
</organism>